<sequence>MALPALSSTTQLTLRQQPLPPPDIKPPHQFRTRNPSKSNLSIKQISYQHPTVSWTSSISRLCRAGQLAQAAARSSPKCAAPPSNPITSFSQSSSPPAPIFRRKAGRSFGPMIHSCVRKLGLDRHHLMVGTALVKMYGKCGEV</sequence>
<proteinExistence type="predicted"/>
<evidence type="ECO:0000256" key="1">
    <source>
        <dbReference type="SAM" id="MobiDB-lite"/>
    </source>
</evidence>
<feature type="region of interest" description="Disordered" evidence="1">
    <location>
        <begin position="1"/>
        <end position="39"/>
    </location>
</feature>
<evidence type="ECO:0000313" key="2">
    <source>
        <dbReference type="EMBL" id="CAL1367365.1"/>
    </source>
</evidence>
<reference evidence="2 3" key="1">
    <citation type="submission" date="2024-04" db="EMBL/GenBank/DDBJ databases">
        <authorList>
            <person name="Fracassetti M."/>
        </authorList>
    </citation>
    <scope>NUCLEOTIDE SEQUENCE [LARGE SCALE GENOMIC DNA]</scope>
</reference>
<name>A0AAV2D5P7_9ROSI</name>
<dbReference type="EMBL" id="OZ034815">
    <property type="protein sequence ID" value="CAL1367365.1"/>
    <property type="molecule type" value="Genomic_DNA"/>
</dbReference>
<gene>
    <name evidence="2" type="ORF">LTRI10_LOCUS11073</name>
</gene>
<protein>
    <submittedName>
        <fullName evidence="2">Uncharacterized protein</fullName>
    </submittedName>
</protein>
<feature type="compositionally biased region" description="Polar residues" evidence="1">
    <location>
        <begin position="85"/>
        <end position="94"/>
    </location>
</feature>
<organism evidence="2 3">
    <name type="scientific">Linum trigynum</name>
    <dbReference type="NCBI Taxonomy" id="586398"/>
    <lineage>
        <taxon>Eukaryota</taxon>
        <taxon>Viridiplantae</taxon>
        <taxon>Streptophyta</taxon>
        <taxon>Embryophyta</taxon>
        <taxon>Tracheophyta</taxon>
        <taxon>Spermatophyta</taxon>
        <taxon>Magnoliopsida</taxon>
        <taxon>eudicotyledons</taxon>
        <taxon>Gunneridae</taxon>
        <taxon>Pentapetalae</taxon>
        <taxon>rosids</taxon>
        <taxon>fabids</taxon>
        <taxon>Malpighiales</taxon>
        <taxon>Linaceae</taxon>
        <taxon>Linum</taxon>
    </lineage>
</organism>
<accession>A0AAV2D5P7</accession>
<dbReference type="Proteomes" id="UP001497516">
    <property type="component" value="Chromosome 2"/>
</dbReference>
<evidence type="ECO:0000313" key="3">
    <source>
        <dbReference type="Proteomes" id="UP001497516"/>
    </source>
</evidence>
<feature type="region of interest" description="Disordered" evidence="1">
    <location>
        <begin position="72"/>
        <end position="102"/>
    </location>
</feature>
<dbReference type="AlphaFoldDB" id="A0AAV2D5P7"/>
<keyword evidence="3" id="KW-1185">Reference proteome</keyword>